<reference evidence="2" key="1">
    <citation type="submission" date="2022-11" db="UniProtKB">
        <authorList>
            <consortium name="WormBaseParasite"/>
        </authorList>
    </citation>
    <scope>IDENTIFICATION</scope>
</reference>
<name>A0AC35ETX5_9BILA</name>
<protein>
    <submittedName>
        <fullName evidence="2">Uncharacterized protein</fullName>
    </submittedName>
</protein>
<sequence>MENYDEIGIESFYVTFQNRIHSLNDSNCNGTICQKNYTIFDEIKVTTFWCKFNRENYGKHVSETETLVKFGGIFSSDNVFSDNKGCPDGYLDYPFFHNLKICMSQFEISRDVDYRRWNEISDSAAFGGIITCHDKFAQCPRFYSRYLATTIDGCSYYYCARVGSDYPITSMPTVRKPPYIDRNLAMSDTRFSYRQKTQKFEGTFEIFQDKIIE</sequence>
<proteinExistence type="predicted"/>
<evidence type="ECO:0000313" key="1">
    <source>
        <dbReference type="Proteomes" id="UP000887580"/>
    </source>
</evidence>
<dbReference type="WBParaSite" id="PS1159_v2.g10711.t1">
    <property type="protein sequence ID" value="PS1159_v2.g10711.t1"/>
    <property type="gene ID" value="PS1159_v2.g10711"/>
</dbReference>
<organism evidence="1 2">
    <name type="scientific">Panagrolaimus sp. PS1159</name>
    <dbReference type="NCBI Taxonomy" id="55785"/>
    <lineage>
        <taxon>Eukaryota</taxon>
        <taxon>Metazoa</taxon>
        <taxon>Ecdysozoa</taxon>
        <taxon>Nematoda</taxon>
        <taxon>Chromadorea</taxon>
        <taxon>Rhabditida</taxon>
        <taxon>Tylenchina</taxon>
        <taxon>Panagrolaimomorpha</taxon>
        <taxon>Panagrolaimoidea</taxon>
        <taxon>Panagrolaimidae</taxon>
        <taxon>Panagrolaimus</taxon>
    </lineage>
</organism>
<evidence type="ECO:0000313" key="2">
    <source>
        <dbReference type="WBParaSite" id="PS1159_v2.g10711.t1"/>
    </source>
</evidence>
<accession>A0AC35ETX5</accession>
<dbReference type="Proteomes" id="UP000887580">
    <property type="component" value="Unplaced"/>
</dbReference>